<comment type="caution">
    <text evidence="1">The sequence shown here is derived from an EMBL/GenBank/DDBJ whole genome shotgun (WGS) entry which is preliminary data.</text>
</comment>
<proteinExistence type="predicted"/>
<protein>
    <submittedName>
        <fullName evidence="1">Uncharacterized protein</fullName>
    </submittedName>
</protein>
<dbReference type="EMBL" id="BGZK01001370">
    <property type="protein sequence ID" value="GBP78462.1"/>
    <property type="molecule type" value="Genomic_DNA"/>
</dbReference>
<accession>A0A4C1YU81</accession>
<name>A0A4C1YU81_EUMVA</name>
<dbReference type="AlphaFoldDB" id="A0A4C1YU81"/>
<sequence length="119" mass="13125">MNEFWSWAGFREEGRHVGGGRGCAHREWCCSISSKPLRSNIIEIRNTSDWREHSTRKWAGEEGMRAVVGVGGRRTRGGDGPAIGDTSYNCRVDLTLPASNAASLQALPPPLTFCLHISR</sequence>
<keyword evidence="2" id="KW-1185">Reference proteome</keyword>
<dbReference type="Proteomes" id="UP000299102">
    <property type="component" value="Unassembled WGS sequence"/>
</dbReference>
<evidence type="ECO:0000313" key="1">
    <source>
        <dbReference type="EMBL" id="GBP78462.1"/>
    </source>
</evidence>
<evidence type="ECO:0000313" key="2">
    <source>
        <dbReference type="Proteomes" id="UP000299102"/>
    </source>
</evidence>
<organism evidence="1 2">
    <name type="scientific">Eumeta variegata</name>
    <name type="common">Bagworm moth</name>
    <name type="synonym">Eumeta japonica</name>
    <dbReference type="NCBI Taxonomy" id="151549"/>
    <lineage>
        <taxon>Eukaryota</taxon>
        <taxon>Metazoa</taxon>
        <taxon>Ecdysozoa</taxon>
        <taxon>Arthropoda</taxon>
        <taxon>Hexapoda</taxon>
        <taxon>Insecta</taxon>
        <taxon>Pterygota</taxon>
        <taxon>Neoptera</taxon>
        <taxon>Endopterygota</taxon>
        <taxon>Lepidoptera</taxon>
        <taxon>Glossata</taxon>
        <taxon>Ditrysia</taxon>
        <taxon>Tineoidea</taxon>
        <taxon>Psychidae</taxon>
        <taxon>Oiketicinae</taxon>
        <taxon>Eumeta</taxon>
    </lineage>
</organism>
<gene>
    <name evidence="1" type="ORF">EVAR_52267_1</name>
</gene>
<reference evidence="1 2" key="1">
    <citation type="journal article" date="2019" name="Commun. Biol.">
        <title>The bagworm genome reveals a unique fibroin gene that provides high tensile strength.</title>
        <authorList>
            <person name="Kono N."/>
            <person name="Nakamura H."/>
            <person name="Ohtoshi R."/>
            <person name="Tomita M."/>
            <person name="Numata K."/>
            <person name="Arakawa K."/>
        </authorList>
    </citation>
    <scope>NUCLEOTIDE SEQUENCE [LARGE SCALE GENOMIC DNA]</scope>
</reference>